<dbReference type="SUPFAM" id="SSF141868">
    <property type="entry name" value="EAL domain-like"/>
    <property type="match status" value="1"/>
</dbReference>
<dbReference type="InterPro" id="IPR035919">
    <property type="entry name" value="EAL_sf"/>
</dbReference>
<dbReference type="SMART" id="SM00052">
    <property type="entry name" value="EAL"/>
    <property type="match status" value="1"/>
</dbReference>
<name>A0A1M4Z0G0_9FIRM</name>
<dbReference type="Gene3D" id="3.30.70.270">
    <property type="match status" value="1"/>
</dbReference>
<dbReference type="SUPFAM" id="SSF55073">
    <property type="entry name" value="Nucleotide cyclase"/>
    <property type="match status" value="1"/>
</dbReference>
<dbReference type="InterPro" id="IPR050706">
    <property type="entry name" value="Cyclic-di-GMP_PDE-like"/>
</dbReference>
<dbReference type="InterPro" id="IPR001633">
    <property type="entry name" value="EAL_dom"/>
</dbReference>
<evidence type="ECO:0000313" key="4">
    <source>
        <dbReference type="Proteomes" id="UP000184404"/>
    </source>
</evidence>
<dbReference type="EMBL" id="FQUG01000007">
    <property type="protein sequence ID" value="SHF11242.1"/>
    <property type="molecule type" value="Genomic_DNA"/>
</dbReference>
<sequence length="940" mass="108896">MEEIKKTERLFGEKQEDYLTVLTQIDIPLAIYQYVNNKIVTIFVSDALMEYMGHGITDRETMIEFYNEDMYRYVHPDDRDRIITAARDFATGRSGVYDVVYKEQLPVRTGWSVIHAHGYHHNMSDGTRYAIVYYDDITTARELNRAQEELVNRTFFESLAQYDEAIAIFDTETHELFYVNERMRKFVPPPPGYANGISIEEYLGISVLPFSANEMIERGKFTMMVPEKEKVMIFRASRTEWHGREACVLLLATHEDGQLVDELTALPSLNYLRVHGEKEMKTSIPGPRNFSVIFFDICDFKEYNYLFGYDAGDRLLKQCADVIREHFKGEFVCRFYDDHFVVLSTKDNLAEEIASVCRDIIGSGFGTTIQLKVGVYEMKNRDEGIISACEKAQIARKWIQFDSSKFCCFYEPYMQEIDVLQQYVASHIDEAIDEGWIEVYYQPISCTLFGRICSFEALARWRDPERGLLEPGVFVGALEKSHQIHKLDAYMIHLVCRDMRKRMDDGETVVPISFNLSRLDFVSCDIFQIIEDAVAAENIDRSMLHIEITESLFAANTYIKEQVVRFHKAGYEVWMDDFGSGYSSLNVLKDYDFDALKIDMVFLSKFDQRSKDIIRAIVVMAKKIGIRTLAEGVETEEQLAFLRQIGCEFVQGYLISAPLPIRDGIKLLESKNFSLVNPKERVFFGNASKLDFTTDRSMAVTFYDGQNQHFLFANDKFKQALADVGMTSLKDAEDEMNERHLPTGRMYRSFVERTAASGKQEEFTYSAGGKYMRLTLEAISEMDGKYIFVNSLETMTVHADTKKIARFNRYLMAMAMSYDDVALIHFDEDYAETIISLGAFYDGDDARHYKLKESCRLYAEIFVHPEDRDAYLAFAEPDTLIKRIEDAEAGYLSEEFRRRRSTEEPYIWHQYTVFLMPNSENLVMQMVRRAPHAFHCGCRE</sequence>
<dbReference type="PANTHER" id="PTHR33121:SF79">
    <property type="entry name" value="CYCLIC DI-GMP PHOSPHODIESTERASE PDED-RELATED"/>
    <property type="match status" value="1"/>
</dbReference>
<dbReference type="PANTHER" id="PTHR33121">
    <property type="entry name" value="CYCLIC DI-GMP PHOSPHODIESTERASE PDEF"/>
    <property type="match status" value="1"/>
</dbReference>
<protein>
    <submittedName>
        <fullName evidence="3">Diguanylate cyclase (GGDEF) domain-containing protein</fullName>
    </submittedName>
</protein>
<dbReference type="PROSITE" id="PS50883">
    <property type="entry name" value="EAL"/>
    <property type="match status" value="1"/>
</dbReference>
<dbReference type="GO" id="GO:0071111">
    <property type="term" value="F:cyclic-guanylate-specific phosphodiesterase activity"/>
    <property type="evidence" value="ECO:0007669"/>
    <property type="project" value="InterPro"/>
</dbReference>
<dbReference type="Gene3D" id="3.20.20.450">
    <property type="entry name" value="EAL domain"/>
    <property type="match status" value="1"/>
</dbReference>
<reference evidence="3 4" key="1">
    <citation type="submission" date="2016-11" db="EMBL/GenBank/DDBJ databases">
        <authorList>
            <person name="Jaros S."/>
            <person name="Januszkiewicz K."/>
            <person name="Wedrychowicz H."/>
        </authorList>
    </citation>
    <scope>NUCLEOTIDE SEQUENCE [LARGE SCALE GENOMIC DNA]</scope>
    <source>
        <strain evidence="3 4">DSM 10502</strain>
    </source>
</reference>
<dbReference type="CDD" id="cd01949">
    <property type="entry name" value="GGDEF"/>
    <property type="match status" value="1"/>
</dbReference>
<proteinExistence type="predicted"/>
<dbReference type="PROSITE" id="PS50887">
    <property type="entry name" value="GGDEF"/>
    <property type="match status" value="1"/>
</dbReference>
<dbReference type="Proteomes" id="UP000184404">
    <property type="component" value="Unassembled WGS sequence"/>
</dbReference>
<dbReference type="AlphaFoldDB" id="A0A1M4Z0G0"/>
<keyword evidence="4" id="KW-1185">Reference proteome</keyword>
<dbReference type="STRING" id="1123243.SAMN02745190_01866"/>
<dbReference type="RefSeq" id="WP_072935953.1">
    <property type="nucleotide sequence ID" value="NZ_FQUG01000007.1"/>
</dbReference>
<dbReference type="InterPro" id="IPR000160">
    <property type="entry name" value="GGDEF_dom"/>
</dbReference>
<evidence type="ECO:0000313" key="3">
    <source>
        <dbReference type="EMBL" id="SHF11242.1"/>
    </source>
</evidence>
<gene>
    <name evidence="3" type="ORF">SAMN02745190_01866</name>
</gene>
<accession>A0A1M4Z0G0</accession>
<dbReference type="Pfam" id="PF00990">
    <property type="entry name" value="GGDEF"/>
    <property type="match status" value="1"/>
</dbReference>
<dbReference type="SMART" id="SM00267">
    <property type="entry name" value="GGDEF"/>
    <property type="match status" value="1"/>
</dbReference>
<evidence type="ECO:0000259" key="2">
    <source>
        <dbReference type="PROSITE" id="PS50887"/>
    </source>
</evidence>
<dbReference type="InterPro" id="IPR029787">
    <property type="entry name" value="Nucleotide_cyclase"/>
</dbReference>
<evidence type="ECO:0000259" key="1">
    <source>
        <dbReference type="PROSITE" id="PS50883"/>
    </source>
</evidence>
<dbReference type="CDD" id="cd01948">
    <property type="entry name" value="EAL"/>
    <property type="match status" value="1"/>
</dbReference>
<dbReference type="NCBIfam" id="TIGR00254">
    <property type="entry name" value="GGDEF"/>
    <property type="match status" value="1"/>
</dbReference>
<feature type="domain" description="EAL" evidence="1">
    <location>
        <begin position="421"/>
        <end position="672"/>
    </location>
</feature>
<dbReference type="Pfam" id="PF00563">
    <property type="entry name" value="EAL"/>
    <property type="match status" value="1"/>
</dbReference>
<feature type="domain" description="GGDEF" evidence="2">
    <location>
        <begin position="288"/>
        <end position="412"/>
    </location>
</feature>
<dbReference type="InterPro" id="IPR043128">
    <property type="entry name" value="Rev_trsase/Diguanyl_cyclase"/>
</dbReference>
<organism evidence="3 4">
    <name type="scientific">Schwartzia succinivorans DSM 10502</name>
    <dbReference type="NCBI Taxonomy" id="1123243"/>
    <lineage>
        <taxon>Bacteria</taxon>
        <taxon>Bacillati</taxon>
        <taxon>Bacillota</taxon>
        <taxon>Negativicutes</taxon>
        <taxon>Selenomonadales</taxon>
        <taxon>Selenomonadaceae</taxon>
        <taxon>Schwartzia</taxon>
    </lineage>
</organism>
<dbReference type="OrthoDB" id="9805474at2"/>